<dbReference type="KEGG" id="pfj:MYCFIDRAFT_216115"/>
<dbReference type="InterPro" id="IPR000198">
    <property type="entry name" value="RhoGAP_dom"/>
</dbReference>
<feature type="compositionally biased region" description="Basic and acidic residues" evidence="2">
    <location>
        <begin position="257"/>
        <end position="270"/>
    </location>
</feature>
<feature type="compositionally biased region" description="Pro residues" evidence="2">
    <location>
        <begin position="72"/>
        <end position="91"/>
    </location>
</feature>
<feature type="region of interest" description="Disordered" evidence="2">
    <location>
        <begin position="583"/>
        <end position="730"/>
    </location>
</feature>
<dbReference type="EMBL" id="KB446561">
    <property type="protein sequence ID" value="EME80141.1"/>
    <property type="molecule type" value="Genomic_DNA"/>
</dbReference>
<dbReference type="OrthoDB" id="185175at2759"/>
<keyword evidence="1" id="KW-0343">GTPase activation</keyword>
<reference evidence="4 5" key="1">
    <citation type="journal article" date="2012" name="PLoS Pathog.">
        <title>Diverse lifestyles and strategies of plant pathogenesis encoded in the genomes of eighteen Dothideomycetes fungi.</title>
        <authorList>
            <person name="Ohm R.A."/>
            <person name="Feau N."/>
            <person name="Henrissat B."/>
            <person name="Schoch C.L."/>
            <person name="Horwitz B.A."/>
            <person name="Barry K.W."/>
            <person name="Condon B.J."/>
            <person name="Copeland A.C."/>
            <person name="Dhillon B."/>
            <person name="Glaser F."/>
            <person name="Hesse C.N."/>
            <person name="Kosti I."/>
            <person name="LaButti K."/>
            <person name="Lindquist E.A."/>
            <person name="Lucas S."/>
            <person name="Salamov A.A."/>
            <person name="Bradshaw R.E."/>
            <person name="Ciuffetti L."/>
            <person name="Hamelin R.C."/>
            <person name="Kema G.H.J."/>
            <person name="Lawrence C."/>
            <person name="Scott J.A."/>
            <person name="Spatafora J.W."/>
            <person name="Turgeon B.G."/>
            <person name="de Wit P.J.G.M."/>
            <person name="Zhong S."/>
            <person name="Goodwin S.B."/>
            <person name="Grigoriev I.V."/>
        </authorList>
    </citation>
    <scope>NUCLEOTIDE SEQUENCE [LARGE SCALE GENOMIC DNA]</scope>
    <source>
        <strain evidence="4 5">CIRAD86</strain>
    </source>
</reference>
<feature type="compositionally biased region" description="Polar residues" evidence="2">
    <location>
        <begin position="674"/>
        <end position="686"/>
    </location>
</feature>
<feature type="compositionally biased region" description="Polar residues" evidence="2">
    <location>
        <begin position="146"/>
        <end position="160"/>
    </location>
</feature>
<name>M3A6A6_PSEFD</name>
<accession>M3A6A6</accession>
<gene>
    <name evidence="4" type="ORF">MYCFIDRAFT_216115</name>
</gene>
<feature type="compositionally biased region" description="Basic and acidic residues" evidence="2">
    <location>
        <begin position="111"/>
        <end position="131"/>
    </location>
</feature>
<dbReference type="PROSITE" id="PS50238">
    <property type="entry name" value="RHOGAP"/>
    <property type="match status" value="1"/>
</dbReference>
<feature type="region of interest" description="Disordered" evidence="2">
    <location>
        <begin position="1"/>
        <end position="301"/>
    </location>
</feature>
<dbReference type="AlphaFoldDB" id="M3A6A6"/>
<keyword evidence="5" id="KW-1185">Reference proteome</keyword>
<feature type="compositionally biased region" description="Low complexity" evidence="2">
    <location>
        <begin position="271"/>
        <end position="281"/>
    </location>
</feature>
<dbReference type="RefSeq" id="XP_007929186.1">
    <property type="nucleotide sequence ID" value="XM_007930995.1"/>
</dbReference>
<dbReference type="Gene3D" id="1.10.555.10">
    <property type="entry name" value="Rho GTPase activation protein"/>
    <property type="match status" value="1"/>
</dbReference>
<evidence type="ECO:0000259" key="3">
    <source>
        <dbReference type="PROSITE" id="PS50238"/>
    </source>
</evidence>
<feature type="compositionally biased region" description="Polar residues" evidence="2">
    <location>
        <begin position="188"/>
        <end position="200"/>
    </location>
</feature>
<feature type="compositionally biased region" description="Polar residues" evidence="2">
    <location>
        <begin position="25"/>
        <end position="37"/>
    </location>
</feature>
<evidence type="ECO:0000313" key="5">
    <source>
        <dbReference type="Proteomes" id="UP000016932"/>
    </source>
</evidence>
<dbReference type="GO" id="GO:0005938">
    <property type="term" value="C:cell cortex"/>
    <property type="evidence" value="ECO:0007669"/>
    <property type="project" value="UniProtKB-ARBA"/>
</dbReference>
<dbReference type="SMART" id="SM00324">
    <property type="entry name" value="RhoGAP"/>
    <property type="match status" value="1"/>
</dbReference>
<dbReference type="eggNOG" id="KOG4269">
    <property type="taxonomic scope" value="Eukaryota"/>
</dbReference>
<organism evidence="4 5">
    <name type="scientific">Pseudocercospora fijiensis (strain CIRAD86)</name>
    <name type="common">Black leaf streak disease fungus</name>
    <name type="synonym">Mycosphaerella fijiensis</name>
    <dbReference type="NCBI Taxonomy" id="383855"/>
    <lineage>
        <taxon>Eukaryota</taxon>
        <taxon>Fungi</taxon>
        <taxon>Dikarya</taxon>
        <taxon>Ascomycota</taxon>
        <taxon>Pezizomycotina</taxon>
        <taxon>Dothideomycetes</taxon>
        <taxon>Dothideomycetidae</taxon>
        <taxon>Mycosphaerellales</taxon>
        <taxon>Mycosphaerellaceae</taxon>
        <taxon>Pseudocercospora</taxon>
    </lineage>
</organism>
<feature type="compositionally biased region" description="Low complexity" evidence="2">
    <location>
        <begin position="721"/>
        <end position="730"/>
    </location>
</feature>
<feature type="region of interest" description="Disordered" evidence="2">
    <location>
        <begin position="557"/>
        <end position="576"/>
    </location>
</feature>
<dbReference type="GO" id="GO:0005096">
    <property type="term" value="F:GTPase activator activity"/>
    <property type="evidence" value="ECO:0007669"/>
    <property type="project" value="UniProtKB-KW"/>
</dbReference>
<dbReference type="GeneID" id="19338243"/>
<dbReference type="InterPro" id="IPR008936">
    <property type="entry name" value="Rho_GTPase_activation_prot"/>
</dbReference>
<evidence type="ECO:0000256" key="1">
    <source>
        <dbReference type="ARBA" id="ARBA00022468"/>
    </source>
</evidence>
<sequence length="730" mass="80879">MPRHPKPSELDLQPTQNGGSGSGFNGLQTSHQISPVNLQGVDLGSFGGDFQHDVASGLTPLPKEMPTYSQPQPQPQPHPHPHPQPQSPPGSPRQHTRDTSFLSSFKSKKSSPKEDQKKDTRQGKNEKDDYRPNTSSVSKIYHLRNNPGSTPELSLLGSNENIHHKESSESEKPGLAARPQPTPKQSEDSTNSKQKRSNNVLPRFGRKPSLRRDSSSKPRPSFANGVPNGDSKAQSKDSLEAGPKTAPLHSDWPGSEARMKGKEKDRRGASAERAPAPAAGSDENLSRSVPKDGKGKGGGGFMGRMGKMMGKGARHILDRTPSNDGKIPDSEYVIKKINLPLVEQTRATRISKDLASCRDKTEYWMPALPWRCIDFLNTNCEEEGLYRIPGSGPQVKHWQRRFDELGDIDLLDEEVGDTNEIASMLKAWFRELPTEVMPQHLQKELATALEKENPNYKNVGQEAPQLLRDALSELSPFNYYLLFAITCHLSLLLTNKDRNKMDLNNLAVCVGPCLNLDRWLFNYLVGDWRHCWQGCFTEKEYLTIEKMIEEGHDPERLQQQKNAGDEQSLDNNSLWSSTIDDRSMQDERALSSGSSNKPVSSYECRSISHGNLNNLHDRKNENKMPQTYKPAGGQGRSDGSFGLGMEQDTQRPSTAQGAGPANGMTGMNGMMDQSGPTSKSRSNSHTPKIGTGHNRSRSDVPMTPVKSNADYGYPVRPPSRPVSRQSMRRG</sequence>
<dbReference type="VEuPathDB" id="FungiDB:MYCFIDRAFT_216115"/>
<evidence type="ECO:0000313" key="4">
    <source>
        <dbReference type="EMBL" id="EME80141.1"/>
    </source>
</evidence>
<proteinExistence type="predicted"/>
<dbReference type="InterPro" id="IPR050729">
    <property type="entry name" value="Rho-GAP"/>
</dbReference>
<dbReference type="HOGENOM" id="CLU_024141_0_0_1"/>
<dbReference type="GO" id="GO:0007165">
    <property type="term" value="P:signal transduction"/>
    <property type="evidence" value="ECO:0007669"/>
    <property type="project" value="InterPro"/>
</dbReference>
<evidence type="ECO:0000256" key="2">
    <source>
        <dbReference type="SAM" id="MobiDB-lite"/>
    </source>
</evidence>
<feature type="domain" description="Rho-GAP" evidence="3">
    <location>
        <begin position="352"/>
        <end position="555"/>
    </location>
</feature>
<dbReference type="Pfam" id="PF00620">
    <property type="entry name" value="RhoGAP"/>
    <property type="match status" value="1"/>
</dbReference>
<dbReference type="SUPFAM" id="SSF48350">
    <property type="entry name" value="GTPase activation domain, GAP"/>
    <property type="match status" value="1"/>
</dbReference>
<dbReference type="PANTHER" id="PTHR23176">
    <property type="entry name" value="RHO/RAC/CDC GTPASE-ACTIVATING PROTEIN"/>
    <property type="match status" value="1"/>
</dbReference>
<feature type="compositionally biased region" description="Basic and acidic residues" evidence="2">
    <location>
        <begin position="161"/>
        <end position="172"/>
    </location>
</feature>
<protein>
    <recommendedName>
        <fullName evidence="3">Rho-GAP domain-containing protein</fullName>
    </recommendedName>
</protein>
<dbReference type="CDD" id="cd00159">
    <property type="entry name" value="RhoGAP"/>
    <property type="match status" value="1"/>
</dbReference>
<dbReference type="STRING" id="383855.M3A6A6"/>
<dbReference type="Proteomes" id="UP000016932">
    <property type="component" value="Unassembled WGS sequence"/>
</dbReference>
<dbReference type="PANTHER" id="PTHR23176:SF125">
    <property type="entry name" value="GTPASE ACTIVATOR (BEM2), PUTATIVE (AFU_ORTHOLOGUE AFUA_7G04450)-RELATED"/>
    <property type="match status" value="1"/>
</dbReference>